<comment type="caution">
    <text evidence="10">The sequence shown here is derived from an EMBL/GenBank/DDBJ whole genome shotgun (WGS) entry which is preliminary data.</text>
</comment>
<dbReference type="NCBIfam" id="NF003027">
    <property type="entry name" value="PRK03906.1"/>
    <property type="match status" value="1"/>
</dbReference>
<evidence type="ECO:0000256" key="3">
    <source>
        <dbReference type="ARBA" id="ARBA00004892"/>
    </source>
</evidence>
<dbReference type="GeneID" id="56347648"/>
<evidence type="ECO:0000256" key="2">
    <source>
        <dbReference type="ARBA" id="ARBA00002713"/>
    </source>
</evidence>
<proteinExistence type="inferred from homology"/>
<evidence type="ECO:0000256" key="5">
    <source>
        <dbReference type="ARBA" id="ARBA00012927"/>
    </source>
</evidence>
<dbReference type="Pfam" id="PF03786">
    <property type="entry name" value="UxuA"/>
    <property type="match status" value="1"/>
</dbReference>
<dbReference type="GO" id="GO:0030145">
    <property type="term" value="F:manganese ion binding"/>
    <property type="evidence" value="ECO:0007669"/>
    <property type="project" value="TreeGrafter"/>
</dbReference>
<keyword evidence="11" id="KW-1185">Reference proteome</keyword>
<comment type="similarity">
    <text evidence="4 9">Belongs to the mannonate dehydratase family.</text>
</comment>
<sequence>MQMTFRWYGEGNDTITLKQIRQIPGVKGIVWALHDVPVGEVWPVERIAEVVNQAKQYGFHTDVVESVNIHEDIKLGLNSRQQYIDAYKETLKNLSQFGVKVVCYNFMPVFDWLRTDLFKETEDGSTALYFDAAKVISLTPEQVVKNMEENTKELTLPGWEPERLKDLQHLFSLYKDVSEVDLFDNLVYFLEEITPVAEQCGIKMAIHPDDPPFSIFGLPRIVKNKEDIERILTSVDSPANCLTFCSGSLGANPSNDLVDIVKTFTNRIPFAHIRNVKHFEDGSFIETSHRAEDGSVPITEIVNGLYENGFVGYVRPDHGRHIWDEVCRPGYGLYDRALGVMYLLGAWDTNKILTKEKMQKI</sequence>
<dbReference type="SUPFAM" id="SSF51658">
    <property type="entry name" value="Xylose isomerase-like"/>
    <property type="match status" value="1"/>
</dbReference>
<evidence type="ECO:0000313" key="10">
    <source>
        <dbReference type="EMBL" id="KLV25184.1"/>
    </source>
</evidence>
<dbReference type="GO" id="GO:0008198">
    <property type="term" value="F:ferrous iron binding"/>
    <property type="evidence" value="ECO:0007669"/>
    <property type="project" value="TreeGrafter"/>
</dbReference>
<gene>
    <name evidence="9" type="primary">uxuA</name>
    <name evidence="10" type="ORF">ABW02_16495</name>
</gene>
<dbReference type="PANTHER" id="PTHR30387:SF2">
    <property type="entry name" value="MANNONATE DEHYDRATASE"/>
    <property type="match status" value="1"/>
</dbReference>
<dbReference type="PIRSF" id="PIRSF016049">
    <property type="entry name" value="Man_dehyd"/>
    <property type="match status" value="1"/>
</dbReference>
<comment type="pathway">
    <text evidence="3 9">Carbohydrate metabolism; pentose and glucuronate interconversion.</text>
</comment>
<comment type="cofactor">
    <cofactor evidence="9">
        <name>Fe(2+)</name>
        <dbReference type="ChEBI" id="CHEBI:29033"/>
    </cofactor>
    <cofactor evidence="9">
        <name>Mn(2+)</name>
        <dbReference type="ChEBI" id="CHEBI:29035"/>
    </cofactor>
</comment>
<dbReference type="Proteomes" id="UP000036045">
    <property type="component" value="Unassembled WGS sequence"/>
</dbReference>
<dbReference type="AlphaFoldDB" id="A0A0J1IGS5"/>
<keyword evidence="8 9" id="KW-0456">Lyase</keyword>
<dbReference type="HAMAP" id="MF_00106">
    <property type="entry name" value="UxuA"/>
    <property type="match status" value="1"/>
</dbReference>
<dbReference type="RefSeq" id="WP_047943373.1">
    <property type="nucleotide sequence ID" value="NZ_CP053989.1"/>
</dbReference>
<dbReference type="OrthoDB" id="9780250at2"/>
<dbReference type="InterPro" id="IPR004628">
    <property type="entry name" value="Man_deHydtase"/>
</dbReference>
<keyword evidence="7 9" id="KW-0464">Manganese</keyword>
<dbReference type="UniPathway" id="UPA00246"/>
<organism evidence="10 11">
    <name type="scientific">Niallia circulans</name>
    <name type="common">Bacillus circulans</name>
    <dbReference type="NCBI Taxonomy" id="1397"/>
    <lineage>
        <taxon>Bacteria</taxon>
        <taxon>Bacillati</taxon>
        <taxon>Bacillota</taxon>
        <taxon>Bacilli</taxon>
        <taxon>Bacillales</taxon>
        <taxon>Bacillaceae</taxon>
        <taxon>Niallia</taxon>
    </lineage>
</organism>
<evidence type="ECO:0000256" key="9">
    <source>
        <dbReference type="HAMAP-Rule" id="MF_00106"/>
    </source>
</evidence>
<evidence type="ECO:0000256" key="1">
    <source>
        <dbReference type="ARBA" id="ARBA00001794"/>
    </source>
</evidence>
<dbReference type="PANTHER" id="PTHR30387">
    <property type="entry name" value="MANNONATE DEHYDRATASE"/>
    <property type="match status" value="1"/>
</dbReference>
<reference evidence="10 11" key="1">
    <citation type="submission" date="2015-05" db="EMBL/GenBank/DDBJ databases">
        <title>Whole genome sequence and identification of bacterial endophytes from Costus igneus.</title>
        <authorList>
            <person name="Lee Y.P."/>
            <person name="Gan H.M."/>
            <person name="Eng W."/>
            <person name="Wheatley M.S."/>
            <person name="Caraballo A."/>
            <person name="Polter S."/>
            <person name="Savka M.A."/>
            <person name="Hudson A.O."/>
        </authorList>
    </citation>
    <scope>NUCLEOTIDE SEQUENCE [LARGE SCALE GENOMIC DNA]</scope>
    <source>
        <strain evidence="10 11">RIT379</strain>
    </source>
</reference>
<evidence type="ECO:0000313" key="11">
    <source>
        <dbReference type="Proteomes" id="UP000036045"/>
    </source>
</evidence>
<dbReference type="PATRIC" id="fig|1397.4.peg.1492"/>
<protein>
    <recommendedName>
        <fullName evidence="5 9">Mannonate dehydratase</fullName>
        <ecNumber evidence="5 9">4.2.1.8</ecNumber>
    </recommendedName>
    <alternativeName>
        <fullName evidence="9">D-mannonate hydro-lyase</fullName>
    </alternativeName>
</protein>
<dbReference type="EC" id="4.2.1.8" evidence="5 9"/>
<name>A0A0J1IGS5_NIACI</name>
<dbReference type="Gene3D" id="3.20.20.150">
    <property type="entry name" value="Divalent-metal-dependent TIM barrel enzymes"/>
    <property type="match status" value="1"/>
</dbReference>
<evidence type="ECO:0000256" key="8">
    <source>
        <dbReference type="ARBA" id="ARBA00023239"/>
    </source>
</evidence>
<dbReference type="GO" id="GO:0008927">
    <property type="term" value="F:mannonate dehydratase activity"/>
    <property type="evidence" value="ECO:0007669"/>
    <property type="project" value="UniProtKB-UniRule"/>
</dbReference>
<dbReference type="NCBIfam" id="TIGR00695">
    <property type="entry name" value="uxuA"/>
    <property type="match status" value="1"/>
</dbReference>
<evidence type="ECO:0000256" key="6">
    <source>
        <dbReference type="ARBA" id="ARBA00023004"/>
    </source>
</evidence>
<dbReference type="EMBL" id="LDPH01000017">
    <property type="protein sequence ID" value="KLV25184.1"/>
    <property type="molecule type" value="Genomic_DNA"/>
</dbReference>
<comment type="function">
    <text evidence="2 9">Catalyzes the dehydration of D-mannonate.</text>
</comment>
<dbReference type="GO" id="GO:0042840">
    <property type="term" value="P:D-glucuronate catabolic process"/>
    <property type="evidence" value="ECO:0007669"/>
    <property type="project" value="TreeGrafter"/>
</dbReference>
<evidence type="ECO:0000256" key="7">
    <source>
        <dbReference type="ARBA" id="ARBA00023211"/>
    </source>
</evidence>
<accession>A0A0J1IGS5</accession>
<evidence type="ECO:0000256" key="4">
    <source>
        <dbReference type="ARBA" id="ARBA00007389"/>
    </source>
</evidence>
<comment type="catalytic activity">
    <reaction evidence="1 9">
        <text>D-mannonate = 2-dehydro-3-deoxy-D-gluconate + H2O</text>
        <dbReference type="Rhea" id="RHEA:20097"/>
        <dbReference type="ChEBI" id="CHEBI:15377"/>
        <dbReference type="ChEBI" id="CHEBI:17767"/>
        <dbReference type="ChEBI" id="CHEBI:57990"/>
        <dbReference type="EC" id="4.2.1.8"/>
    </reaction>
</comment>
<keyword evidence="6 9" id="KW-0408">Iron</keyword>
<dbReference type="InterPro" id="IPR036237">
    <property type="entry name" value="Xyl_isomerase-like_sf"/>
</dbReference>